<dbReference type="KEGG" id="fpal:HYN49_10350"/>
<name>A0A2S1SIT6_9FLAO</name>
<protein>
    <submittedName>
        <fullName evidence="1">Uncharacterized protein</fullName>
    </submittedName>
</protein>
<accession>A0A2S1SIT6</accession>
<dbReference type="AlphaFoldDB" id="A0A2S1SIT6"/>
<dbReference type="EMBL" id="CP029187">
    <property type="protein sequence ID" value="AWI26269.1"/>
    <property type="molecule type" value="Genomic_DNA"/>
</dbReference>
<keyword evidence="2" id="KW-1185">Reference proteome</keyword>
<reference evidence="1 2" key="1">
    <citation type="submission" date="2018-05" db="EMBL/GenBank/DDBJ databases">
        <title>Genome sequencing of Flavobacterium sp. HYN0049.</title>
        <authorList>
            <person name="Yi H."/>
            <person name="Baek C."/>
        </authorList>
    </citation>
    <scope>NUCLEOTIDE SEQUENCE [LARGE SCALE GENOMIC DNA]</scope>
    <source>
        <strain evidence="1 2">HYN0049</strain>
    </source>
</reference>
<gene>
    <name evidence="1" type="ORF">HYN49_10350</name>
</gene>
<dbReference type="Proteomes" id="UP000244937">
    <property type="component" value="Chromosome"/>
</dbReference>
<sequence>MSCSSKENPSNNRMELQKAFTDMKFRQELSRHPKIFLKFWYGMSKEEFHKVVDILVAENVLVKDNDDAVYYKVPHFKPMLKPYFINNTLDQIELSQGNNLYDIYQQKYKLPGLVEKNIVAERYVEENSHYRPLPLYHRNTVKELPVCFNDKSLYSNGVKNFSFSTQSNKQKVLSKSPIVVEKENNVIVIEQSFSRIPLPSVTYSLSLSPEMQQYKSTHAITDEQRQYICTHSKYKITELLSGSVIKITYKSRLAYDRETEAYRQSVKAMNEALKRKNAENALRSEKVMVEI</sequence>
<evidence type="ECO:0000313" key="1">
    <source>
        <dbReference type="EMBL" id="AWI26269.1"/>
    </source>
</evidence>
<proteinExistence type="predicted"/>
<evidence type="ECO:0000313" key="2">
    <source>
        <dbReference type="Proteomes" id="UP000244937"/>
    </source>
</evidence>
<organism evidence="1 2">
    <name type="scientific">Flavobacterium pallidum</name>
    <dbReference type="NCBI Taxonomy" id="2172098"/>
    <lineage>
        <taxon>Bacteria</taxon>
        <taxon>Pseudomonadati</taxon>
        <taxon>Bacteroidota</taxon>
        <taxon>Flavobacteriia</taxon>
        <taxon>Flavobacteriales</taxon>
        <taxon>Flavobacteriaceae</taxon>
        <taxon>Flavobacterium</taxon>
    </lineage>
</organism>